<gene>
    <name evidence="1" type="ORF">S01H1_61111</name>
</gene>
<protein>
    <submittedName>
        <fullName evidence="1">Uncharacterized protein</fullName>
    </submittedName>
</protein>
<dbReference type="Gene3D" id="3.40.50.10310">
    <property type="entry name" value="Creatininase"/>
    <property type="match status" value="1"/>
</dbReference>
<dbReference type="InterPro" id="IPR003785">
    <property type="entry name" value="Creatininase/forma_Hydrolase"/>
</dbReference>
<accession>X0WLI3</accession>
<organism evidence="1">
    <name type="scientific">marine sediment metagenome</name>
    <dbReference type="NCBI Taxonomy" id="412755"/>
    <lineage>
        <taxon>unclassified sequences</taxon>
        <taxon>metagenomes</taxon>
        <taxon>ecological metagenomes</taxon>
    </lineage>
</organism>
<dbReference type="Pfam" id="PF02633">
    <property type="entry name" value="Creatininase"/>
    <property type="match status" value="1"/>
</dbReference>
<evidence type="ECO:0000313" key="1">
    <source>
        <dbReference type="EMBL" id="GAG31495.1"/>
    </source>
</evidence>
<reference evidence="1" key="1">
    <citation type="journal article" date="2014" name="Front. Microbiol.">
        <title>High frequency of phylogenetically diverse reductive dehalogenase-homologous genes in deep subseafloor sedimentary metagenomes.</title>
        <authorList>
            <person name="Kawai M."/>
            <person name="Futagami T."/>
            <person name="Toyoda A."/>
            <person name="Takaki Y."/>
            <person name="Nishi S."/>
            <person name="Hori S."/>
            <person name="Arai W."/>
            <person name="Tsubouchi T."/>
            <person name="Morono Y."/>
            <person name="Uchiyama I."/>
            <person name="Ito T."/>
            <person name="Fujiyama A."/>
            <person name="Inagaki F."/>
            <person name="Takami H."/>
        </authorList>
    </citation>
    <scope>NUCLEOTIDE SEQUENCE</scope>
    <source>
        <strain evidence="1">Expedition CK06-06</strain>
    </source>
</reference>
<feature type="non-terminal residue" evidence="1">
    <location>
        <position position="1"/>
    </location>
</feature>
<dbReference type="EMBL" id="BARS01040053">
    <property type="protein sequence ID" value="GAG31495.1"/>
    <property type="molecule type" value="Genomic_DNA"/>
</dbReference>
<name>X0WLI3_9ZZZZ</name>
<sequence>EGPDELPGWHGAEVEVSEILAYKPELIHLERINKKDAPNLPHAPKYLSDKFSKPDGRMNVVFEGYEGITMPLSHADYIDIGFMGNPFRGTKKKGEIIFERVSSKCADFVKELKKLKVTIKNRKFTEAT</sequence>
<comment type="caution">
    <text evidence="1">The sequence shown here is derived from an EMBL/GenBank/DDBJ whole genome shotgun (WGS) entry which is preliminary data.</text>
</comment>
<proteinExistence type="predicted"/>
<dbReference type="AlphaFoldDB" id="X0WLI3"/>
<dbReference type="SUPFAM" id="SSF102215">
    <property type="entry name" value="Creatininase"/>
    <property type="match status" value="1"/>
</dbReference>
<dbReference type="InterPro" id="IPR024087">
    <property type="entry name" value="Creatininase-like_sf"/>
</dbReference>